<dbReference type="InterPro" id="IPR006533">
    <property type="entry name" value="T6SS_Vgr_RhsGE"/>
</dbReference>
<keyword evidence="7" id="KW-1185">Reference proteome</keyword>
<keyword evidence="3" id="KW-0964">Secreted</keyword>
<proteinExistence type="inferred from homology"/>
<dbReference type="NCBIfam" id="TIGR01646">
    <property type="entry name" value="vgr_GE"/>
    <property type="match status" value="1"/>
</dbReference>
<dbReference type="InterPro" id="IPR006531">
    <property type="entry name" value="Gp5/Vgr_OB"/>
</dbReference>
<evidence type="ECO:0000256" key="2">
    <source>
        <dbReference type="ARBA" id="ARBA00005558"/>
    </source>
</evidence>
<dbReference type="PANTHER" id="PTHR32305">
    <property type="match status" value="1"/>
</dbReference>
<dbReference type="SUPFAM" id="SSF69279">
    <property type="entry name" value="Phage tail proteins"/>
    <property type="match status" value="2"/>
</dbReference>
<dbReference type="InterPro" id="IPR054030">
    <property type="entry name" value="Gp5_Vgr_C"/>
</dbReference>
<dbReference type="Pfam" id="PF05954">
    <property type="entry name" value="Phage_GPD"/>
    <property type="match status" value="1"/>
</dbReference>
<dbReference type="InterPro" id="IPR017847">
    <property type="entry name" value="T6SS_RhsGE_Vgr_subset"/>
</dbReference>
<accession>A0ABY4ZMS3</accession>
<dbReference type="Gene3D" id="4.10.220.110">
    <property type="match status" value="1"/>
</dbReference>
<dbReference type="Gene3D" id="2.30.110.50">
    <property type="match status" value="1"/>
</dbReference>
<protein>
    <submittedName>
        <fullName evidence="6">Type VI secretion system tip protein VgrG</fullName>
    </submittedName>
</protein>
<dbReference type="Pfam" id="PF04717">
    <property type="entry name" value="Phage_base_V"/>
    <property type="match status" value="1"/>
</dbReference>
<dbReference type="InterPro" id="IPR050708">
    <property type="entry name" value="T6SS_VgrG/RHS"/>
</dbReference>
<evidence type="ECO:0000256" key="1">
    <source>
        <dbReference type="ARBA" id="ARBA00004613"/>
    </source>
</evidence>
<gene>
    <name evidence="6" type="primary">vgrG</name>
    <name evidence="6" type="ORF">MZV50_15295</name>
</gene>
<comment type="similarity">
    <text evidence="2">Belongs to the VgrG protein family.</text>
</comment>
<evidence type="ECO:0000256" key="3">
    <source>
        <dbReference type="ARBA" id="ARBA00022525"/>
    </source>
</evidence>
<dbReference type="Proteomes" id="UP001057520">
    <property type="component" value="Chromosome"/>
</dbReference>
<dbReference type="InterPro" id="IPR037026">
    <property type="entry name" value="Vgr_OB-fold_dom_sf"/>
</dbReference>
<organism evidence="6 7">
    <name type="scientific">Caulobacter segnis</name>
    <dbReference type="NCBI Taxonomy" id="88688"/>
    <lineage>
        <taxon>Bacteria</taxon>
        <taxon>Pseudomonadati</taxon>
        <taxon>Pseudomonadota</taxon>
        <taxon>Alphaproteobacteria</taxon>
        <taxon>Caulobacterales</taxon>
        <taxon>Caulobacteraceae</taxon>
        <taxon>Caulobacter</taxon>
    </lineage>
</organism>
<dbReference type="Pfam" id="PF22178">
    <property type="entry name" value="Gp5_trimer_C"/>
    <property type="match status" value="1"/>
</dbReference>
<dbReference type="SUPFAM" id="SSF69255">
    <property type="entry name" value="gp5 N-terminal domain-like"/>
    <property type="match status" value="1"/>
</dbReference>
<comment type="subcellular location">
    <subcellularLocation>
        <location evidence="1">Secreted</location>
    </subcellularLocation>
</comment>
<dbReference type="NCBIfam" id="TIGR03361">
    <property type="entry name" value="VI_Rhs_Vgr"/>
    <property type="match status" value="1"/>
</dbReference>
<evidence type="ECO:0000313" key="7">
    <source>
        <dbReference type="Proteomes" id="UP001057520"/>
    </source>
</evidence>
<evidence type="ECO:0000313" key="6">
    <source>
        <dbReference type="EMBL" id="USQ93980.1"/>
    </source>
</evidence>
<evidence type="ECO:0000259" key="5">
    <source>
        <dbReference type="Pfam" id="PF22178"/>
    </source>
</evidence>
<dbReference type="Gene3D" id="3.55.50.10">
    <property type="entry name" value="Baseplate protein-like domains"/>
    <property type="match status" value="1"/>
</dbReference>
<feature type="domain" description="Gp5/Type VI secretion system Vgr C-terminal trimerisation" evidence="5">
    <location>
        <begin position="464"/>
        <end position="561"/>
    </location>
</feature>
<evidence type="ECO:0000259" key="4">
    <source>
        <dbReference type="Pfam" id="PF04717"/>
    </source>
</evidence>
<dbReference type="Gene3D" id="2.40.50.230">
    <property type="entry name" value="Gp5 N-terminal domain"/>
    <property type="match status" value="1"/>
</dbReference>
<dbReference type="SUPFAM" id="SSF69349">
    <property type="entry name" value="Phage fibre proteins"/>
    <property type="match status" value="1"/>
</dbReference>
<sequence length="628" mass="69808">MSEPFTIIAEGFSVDEIDFLPHVGKPVSFDVGDEMDHVRYFHGLLTDAVLTKVDISGAHYRLTVKPWFALLDQNRNYRIFQDKSIIDIAKQVFADVGMKDVEFDKITASYKPREYCVQYKESDFNFLSRLFEDEGVYYYFRHEEAAHKLVLCDGKSAHKPAPGYESIRFLPVSGDEATTPDTLSEWNERISSVSQAKVTLRSFDFTKPQNPVEAVANSAEQHPGDALEVYEYLGDFTEQADGEARGKSRLAASRAPRRLYTGSGDVLGLACGGLFTLTEAGVERFNQEYLITGLNHVIEAESHRSGDDRQARRVNVIAIPSETLFRPQLTAAKPVSTGVETATVTGPPGEVIYVDEWGRVKVRFHWDRSPDQPGKTSCWMRVSHHAAGEGFGNVDHPRVGQEVIVDFLNGDPDRPIITGRVYNGQRKHAYDLPVQKTRSLWKSQTVGRLGDYAGAEKTPPPNSIGFNEIRLEDKGGSEEIYIHAQREMVREVLLDDKLTVQRDRATRVGRDRVTAVKRNETTTIETGDQTHEVSKGKRTTTVEQNDATTIRSGDYSVTVSKGKVTIEAAQSITLRVGKSSITMDPTRIILDSLTIVSNATATNRVHGTMTEIDGTTLTTVTGGAVKIN</sequence>
<dbReference type="PANTHER" id="PTHR32305:SF15">
    <property type="entry name" value="PROTEIN RHSA-RELATED"/>
    <property type="match status" value="1"/>
</dbReference>
<name>A0ABY4ZMS3_9CAUL</name>
<dbReference type="EMBL" id="CP096040">
    <property type="protein sequence ID" value="USQ93980.1"/>
    <property type="molecule type" value="Genomic_DNA"/>
</dbReference>
<reference evidence="6 7" key="1">
    <citation type="submission" date="2022-04" db="EMBL/GenBank/DDBJ databases">
        <title>Genome sequence of soybean root-associated Caulobacter segnis RL271.</title>
        <authorList>
            <person name="Longley R."/>
            <person name="Bonito G."/>
            <person name="Trigodet F."/>
            <person name="Crosson S."/>
            <person name="Fiebig A."/>
        </authorList>
    </citation>
    <scope>NUCLEOTIDE SEQUENCE [LARGE SCALE GENOMIC DNA]</scope>
    <source>
        <strain evidence="6 7">RL271</strain>
    </source>
</reference>
<feature type="domain" description="Gp5/Type VI secretion system Vgr protein OB-fold" evidence="4">
    <location>
        <begin position="355"/>
        <end position="422"/>
    </location>
</feature>